<dbReference type="PANTHER" id="PTHR32022:SF10">
    <property type="entry name" value="D-GLUTAMATE CYCLASE, MITOCHONDRIAL"/>
    <property type="match status" value="1"/>
</dbReference>
<dbReference type="Gene3D" id="3.90.1640.20">
    <property type="entry name" value="TON_0340"/>
    <property type="match status" value="1"/>
</dbReference>
<feature type="domain" description="D-glutamate cyclase-like C-terminal" evidence="1">
    <location>
        <begin position="8"/>
        <end position="293"/>
    </location>
</feature>
<reference evidence="2" key="2">
    <citation type="submission" date="2019-06" db="EMBL/GenBank/DDBJ databases">
        <title>Genomics analysis of Aphanomyces spp. identifies a new class of oomycete effector associated with host adaptation.</title>
        <authorList>
            <person name="Gaulin E."/>
        </authorList>
    </citation>
    <scope>NUCLEOTIDE SEQUENCE</scope>
    <source>
        <strain evidence="2">CBS 578.67</strain>
    </source>
</reference>
<evidence type="ECO:0000313" key="2">
    <source>
        <dbReference type="EMBL" id="KAF0686430.1"/>
    </source>
</evidence>
<evidence type="ECO:0000259" key="1">
    <source>
        <dbReference type="Pfam" id="PF14336"/>
    </source>
</evidence>
<gene>
    <name evidence="3" type="primary">Aste57867_21758</name>
    <name evidence="2" type="ORF">As57867_021689</name>
    <name evidence="3" type="ORF">ASTE57867_21758</name>
</gene>
<accession>A0A485LN78</accession>
<dbReference type="PANTHER" id="PTHR32022">
    <property type="entry name" value="D-GLUTAMATE CYCLASE, MITOCHONDRIAL"/>
    <property type="match status" value="1"/>
</dbReference>
<dbReference type="InterPro" id="IPR025504">
    <property type="entry name" value="GLUCM_C"/>
</dbReference>
<dbReference type="AlphaFoldDB" id="A0A485LN78"/>
<evidence type="ECO:0000313" key="3">
    <source>
        <dbReference type="EMBL" id="VFT98427.1"/>
    </source>
</evidence>
<dbReference type="Pfam" id="PF14336">
    <property type="entry name" value="GLUCM-like_C"/>
    <property type="match status" value="1"/>
</dbReference>
<organism evidence="3 4">
    <name type="scientific">Aphanomyces stellatus</name>
    <dbReference type="NCBI Taxonomy" id="120398"/>
    <lineage>
        <taxon>Eukaryota</taxon>
        <taxon>Sar</taxon>
        <taxon>Stramenopiles</taxon>
        <taxon>Oomycota</taxon>
        <taxon>Saprolegniomycetes</taxon>
        <taxon>Saprolegniales</taxon>
        <taxon>Verrucalvaceae</taxon>
        <taxon>Aphanomyces</taxon>
    </lineage>
</organism>
<evidence type="ECO:0000313" key="4">
    <source>
        <dbReference type="Proteomes" id="UP000332933"/>
    </source>
</evidence>
<sequence>MMEAILACIQDDIGGRGIGHLLDGTRDPAALHAAVDGLLRLPEGSHVAILTGFPCVENATPPTETDGIAGAFAIANALHAARRLEVHILTDDANASVFQACIDHWAHERGQTIHLHAFPPMSPIPPPVLAALCQTMRYLIAIERPGAASDGHYYTMRARDISPSVAPLDACFDYAHRHAIPTLAIGDGGNELGLGRVAELTRVHIPNGGVIAAAMSCDHLVLASISDWGGYAVATAIAHVASSSSIDILPPFQWIAALVQTAVAAGARDGILGIADAFVDGFPLTVSLNRLHRLGHLGRPRWTRLVGNHDMREWPRIGRVHLHHIQDTSEAALRRVVYKVGAITEMISPCPGVVFAQEFIDMPDFDTLPSKVDIVFAPCTWLASASLVDRLTRASKNGPWIGVVDWPLAQLQRLVAAGLSIAVYKLSAANVNNNGVVGWCQQQGIGLWVDVGYDDVSLLETTQRTVLAQWLALPWVDAVLVRHPNHLSCLVQALHEEKTC</sequence>
<name>A0A485LN78_9STRA</name>
<dbReference type="EMBL" id="VJMH01007001">
    <property type="protein sequence ID" value="KAF0686430.1"/>
    <property type="molecule type" value="Genomic_DNA"/>
</dbReference>
<protein>
    <submittedName>
        <fullName evidence="3">Aste57867_21758 protein</fullName>
    </submittedName>
</protein>
<proteinExistence type="predicted"/>
<dbReference type="EMBL" id="CAADRA010007027">
    <property type="protein sequence ID" value="VFT98427.1"/>
    <property type="molecule type" value="Genomic_DNA"/>
</dbReference>
<dbReference type="OrthoDB" id="10262538at2759"/>
<dbReference type="Proteomes" id="UP000332933">
    <property type="component" value="Unassembled WGS sequence"/>
</dbReference>
<keyword evidence="4" id="KW-1185">Reference proteome</keyword>
<reference evidence="3 4" key="1">
    <citation type="submission" date="2019-03" db="EMBL/GenBank/DDBJ databases">
        <authorList>
            <person name="Gaulin E."/>
            <person name="Dumas B."/>
        </authorList>
    </citation>
    <scope>NUCLEOTIDE SEQUENCE [LARGE SCALE GENOMIC DNA]</scope>
    <source>
        <strain evidence="3">CBS 568.67</strain>
    </source>
</reference>